<keyword evidence="5" id="KW-0934">Plastid</keyword>
<evidence type="ECO:0000313" key="13">
    <source>
        <dbReference type="EMBL" id="EWM22479.1"/>
    </source>
</evidence>
<feature type="transmembrane region" description="Helical" evidence="11">
    <location>
        <begin position="272"/>
        <end position="297"/>
    </location>
</feature>
<evidence type="ECO:0000256" key="2">
    <source>
        <dbReference type="ARBA" id="ARBA00004229"/>
    </source>
</evidence>
<proteinExistence type="inferred from homology"/>
<feature type="transmembrane region" description="Helical" evidence="11">
    <location>
        <begin position="79"/>
        <end position="101"/>
    </location>
</feature>
<feature type="transmembrane region" description="Helical" evidence="11">
    <location>
        <begin position="236"/>
        <end position="260"/>
    </location>
</feature>
<evidence type="ECO:0000256" key="7">
    <source>
        <dbReference type="ARBA" id="ARBA00022748"/>
    </source>
</evidence>
<evidence type="ECO:0000313" key="14">
    <source>
        <dbReference type="Proteomes" id="UP000019335"/>
    </source>
</evidence>
<feature type="transmembrane region" description="Helical" evidence="11">
    <location>
        <begin position="364"/>
        <end position="383"/>
    </location>
</feature>
<comment type="similarity">
    <text evidence="3">Belongs to the DsbD family.</text>
</comment>
<gene>
    <name evidence="13" type="ORF">Naga_100011g86</name>
</gene>
<evidence type="ECO:0000256" key="11">
    <source>
        <dbReference type="SAM" id="Phobius"/>
    </source>
</evidence>
<evidence type="ECO:0000256" key="5">
    <source>
        <dbReference type="ARBA" id="ARBA00022640"/>
    </source>
</evidence>
<feature type="transmembrane region" description="Helical" evidence="11">
    <location>
        <begin position="196"/>
        <end position="215"/>
    </location>
</feature>
<keyword evidence="9 11" id="KW-0472">Membrane</keyword>
<feature type="region of interest" description="Disordered" evidence="10">
    <location>
        <begin position="34"/>
        <end position="58"/>
    </location>
</feature>
<sequence>MVCLEIFRVMCKLLTALKSMYMIEDGSQEVFRFPSGQSSGSWPASTESRSLTMESQPPLRNTQIEQHLREWAPHLRMRTLSSVLAGVAGVVLLLCSSAVALPPNHAGSRPSRYQSTFIPLSSSPGLSRTTTPSLTLKPVSSPSSAIRLGMNPTPRRTRNRDVRCSVDVGLALYDIQIWAKQLVDTQLTHLTPVSGAVLYGAGLLTSLSPCALSLVPLTMAYLTDDGTDPARDQRTLLFRAATFTVGLATSLSVLGLSATLAGKLFGSAGAGALGAALPLTASAVAIVMGLNLLDLVSLRLPSFDAALQLERFPPSLQAFLLGATSALIASPCSTPVLASILGFVAASGEPYLGAGLLFSYSLGYSTPLLLAGLLSGTVTSFIAKRGDGFSWPTPSHPTAPWSAWICQGKMRIGREARGWEAGGRRVSAAGHSLRTCCVRSYAILQRVVI</sequence>
<accession>W7TP61</accession>
<feature type="compositionally biased region" description="Polar residues" evidence="10">
    <location>
        <begin position="35"/>
        <end position="58"/>
    </location>
</feature>
<keyword evidence="7" id="KW-0201">Cytochrome c-type biogenesis</keyword>
<dbReference type="GO" id="GO:0009507">
    <property type="term" value="C:chloroplast"/>
    <property type="evidence" value="ECO:0007669"/>
    <property type="project" value="UniProtKB-SubCell"/>
</dbReference>
<feature type="transmembrane region" description="Helical" evidence="11">
    <location>
        <begin position="318"/>
        <end position="344"/>
    </location>
</feature>
<dbReference type="InterPro" id="IPR051790">
    <property type="entry name" value="Cytochrome_c-biogenesis_DsbD"/>
</dbReference>
<dbReference type="PANTHER" id="PTHR31272">
    <property type="entry name" value="CYTOCHROME C-TYPE BIOGENESIS PROTEIN HI_1454-RELATED"/>
    <property type="match status" value="1"/>
</dbReference>
<dbReference type="Pfam" id="PF02683">
    <property type="entry name" value="DsbD_TM"/>
    <property type="match status" value="1"/>
</dbReference>
<dbReference type="GO" id="GO:0017004">
    <property type="term" value="P:cytochrome complex assembly"/>
    <property type="evidence" value="ECO:0007669"/>
    <property type="project" value="UniProtKB-KW"/>
</dbReference>
<reference evidence="13 14" key="1">
    <citation type="journal article" date="2014" name="Mol. Plant">
        <title>Chromosome Scale Genome Assembly and Transcriptome Profiling of Nannochloropsis gaditana in Nitrogen Depletion.</title>
        <authorList>
            <person name="Corteggiani Carpinelli E."/>
            <person name="Telatin A."/>
            <person name="Vitulo N."/>
            <person name="Forcato C."/>
            <person name="D'Angelo M."/>
            <person name="Schiavon R."/>
            <person name="Vezzi A."/>
            <person name="Giacometti G.M."/>
            <person name="Morosinotto T."/>
            <person name="Valle G."/>
        </authorList>
    </citation>
    <scope>NUCLEOTIDE SEQUENCE [LARGE SCALE GENOMIC DNA]</scope>
    <source>
        <strain evidence="13 14">B-31</strain>
    </source>
</reference>
<comment type="subcellular location">
    <subcellularLocation>
        <location evidence="1">Membrane</location>
        <topology evidence="1">Multi-pass membrane protein</topology>
    </subcellularLocation>
    <subcellularLocation>
        <location evidence="2">Plastid</location>
        <location evidence="2">Chloroplast</location>
    </subcellularLocation>
</comment>
<dbReference type="GO" id="GO:0016020">
    <property type="term" value="C:membrane"/>
    <property type="evidence" value="ECO:0007669"/>
    <property type="project" value="UniProtKB-SubCell"/>
</dbReference>
<evidence type="ECO:0000256" key="3">
    <source>
        <dbReference type="ARBA" id="ARBA00006143"/>
    </source>
</evidence>
<evidence type="ECO:0000256" key="6">
    <source>
        <dbReference type="ARBA" id="ARBA00022692"/>
    </source>
</evidence>
<dbReference type="AlphaFoldDB" id="W7TP61"/>
<comment type="caution">
    <text evidence="13">The sequence shown here is derived from an EMBL/GenBank/DDBJ whole genome shotgun (WGS) entry which is preliminary data.</text>
</comment>
<dbReference type="Proteomes" id="UP000019335">
    <property type="component" value="Unassembled WGS sequence"/>
</dbReference>
<dbReference type="OrthoDB" id="40974at2759"/>
<evidence type="ECO:0000256" key="9">
    <source>
        <dbReference type="ARBA" id="ARBA00023136"/>
    </source>
</evidence>
<dbReference type="PANTHER" id="PTHR31272:SF6">
    <property type="entry name" value="CYTOCHROME C-TYPE BIOGENESIS CCDA-LIKE CHLOROPLASTIC PROTEIN"/>
    <property type="match status" value="1"/>
</dbReference>
<feature type="domain" description="Cytochrome C biogenesis protein transmembrane" evidence="12">
    <location>
        <begin position="197"/>
        <end position="377"/>
    </location>
</feature>
<evidence type="ECO:0000256" key="4">
    <source>
        <dbReference type="ARBA" id="ARBA00022528"/>
    </source>
</evidence>
<feature type="compositionally biased region" description="Polar residues" evidence="10">
    <location>
        <begin position="124"/>
        <end position="144"/>
    </location>
</feature>
<evidence type="ECO:0000256" key="8">
    <source>
        <dbReference type="ARBA" id="ARBA00022989"/>
    </source>
</evidence>
<protein>
    <submittedName>
        <fullName evidence="13">Cytochrome c biogenesis protein transmembrane region</fullName>
    </submittedName>
</protein>
<keyword evidence="8 11" id="KW-1133">Transmembrane helix</keyword>
<name>W7TP61_9STRA</name>
<organism evidence="13 14">
    <name type="scientific">Nannochloropsis gaditana</name>
    <dbReference type="NCBI Taxonomy" id="72520"/>
    <lineage>
        <taxon>Eukaryota</taxon>
        <taxon>Sar</taxon>
        <taxon>Stramenopiles</taxon>
        <taxon>Ochrophyta</taxon>
        <taxon>Eustigmatophyceae</taxon>
        <taxon>Eustigmatales</taxon>
        <taxon>Monodopsidaceae</taxon>
        <taxon>Nannochloropsis</taxon>
    </lineage>
</organism>
<evidence type="ECO:0000256" key="10">
    <source>
        <dbReference type="SAM" id="MobiDB-lite"/>
    </source>
</evidence>
<dbReference type="InterPro" id="IPR003834">
    <property type="entry name" value="Cyt_c_assmbl_TM_dom"/>
</dbReference>
<keyword evidence="14" id="KW-1185">Reference proteome</keyword>
<keyword evidence="6 11" id="KW-0812">Transmembrane</keyword>
<feature type="region of interest" description="Disordered" evidence="10">
    <location>
        <begin position="124"/>
        <end position="158"/>
    </location>
</feature>
<evidence type="ECO:0000256" key="1">
    <source>
        <dbReference type="ARBA" id="ARBA00004141"/>
    </source>
</evidence>
<evidence type="ECO:0000259" key="12">
    <source>
        <dbReference type="Pfam" id="PF02683"/>
    </source>
</evidence>
<keyword evidence="4" id="KW-0150">Chloroplast</keyword>
<dbReference type="EMBL" id="AZIL01002191">
    <property type="protein sequence ID" value="EWM22479.1"/>
    <property type="molecule type" value="Genomic_DNA"/>
</dbReference>